<dbReference type="AlphaFoldDB" id="A0AAW0GF25"/>
<name>A0AAW0GF25_9APHY</name>
<reference evidence="2 3" key="1">
    <citation type="submission" date="2022-09" db="EMBL/GenBank/DDBJ databases">
        <authorList>
            <person name="Palmer J.M."/>
        </authorList>
    </citation>
    <scope>NUCLEOTIDE SEQUENCE [LARGE SCALE GENOMIC DNA]</scope>
    <source>
        <strain evidence="2 3">DSM 7382</strain>
    </source>
</reference>
<accession>A0AAW0GF25</accession>
<feature type="region of interest" description="Disordered" evidence="1">
    <location>
        <begin position="1"/>
        <end position="44"/>
    </location>
</feature>
<proteinExistence type="predicted"/>
<evidence type="ECO:0000256" key="1">
    <source>
        <dbReference type="SAM" id="MobiDB-lite"/>
    </source>
</evidence>
<gene>
    <name evidence="2" type="ORF">QCA50_005504</name>
</gene>
<dbReference type="Proteomes" id="UP001385951">
    <property type="component" value="Unassembled WGS sequence"/>
</dbReference>
<feature type="compositionally biased region" description="Low complexity" evidence="1">
    <location>
        <begin position="64"/>
        <end position="76"/>
    </location>
</feature>
<dbReference type="EMBL" id="JASBNA010000005">
    <property type="protein sequence ID" value="KAK7692098.1"/>
    <property type="molecule type" value="Genomic_DNA"/>
</dbReference>
<protein>
    <submittedName>
        <fullName evidence="2">Uncharacterized protein</fullName>
    </submittedName>
</protein>
<evidence type="ECO:0000313" key="3">
    <source>
        <dbReference type="Proteomes" id="UP001385951"/>
    </source>
</evidence>
<feature type="region of interest" description="Disordered" evidence="1">
    <location>
        <begin position="62"/>
        <end position="81"/>
    </location>
</feature>
<evidence type="ECO:0000313" key="2">
    <source>
        <dbReference type="EMBL" id="KAK7692098.1"/>
    </source>
</evidence>
<feature type="compositionally biased region" description="Basic and acidic residues" evidence="1">
    <location>
        <begin position="1"/>
        <end position="21"/>
    </location>
</feature>
<sequence length="191" mass="20559">MIEDSELAKTIRKDEQKKAEDQVSSSPSPLAIDTNLASPERKDNDILTQAISCKAELEMLLARSPSSSSATTSPTDPLDPELRNRAQTILASLASLIETTGDPSHLEELLTLNDELTSLMSFASYTPPAPSLNGLGIRIDTTIAATVSNGNGHAVPVEGDVSDSDEIYLLPRDWTRGRGELGLSLRNLKRC</sequence>
<organism evidence="2 3">
    <name type="scientific">Cerrena zonata</name>
    <dbReference type="NCBI Taxonomy" id="2478898"/>
    <lineage>
        <taxon>Eukaryota</taxon>
        <taxon>Fungi</taxon>
        <taxon>Dikarya</taxon>
        <taxon>Basidiomycota</taxon>
        <taxon>Agaricomycotina</taxon>
        <taxon>Agaricomycetes</taxon>
        <taxon>Polyporales</taxon>
        <taxon>Cerrenaceae</taxon>
        <taxon>Cerrena</taxon>
    </lineage>
</organism>
<keyword evidence="3" id="KW-1185">Reference proteome</keyword>
<comment type="caution">
    <text evidence="2">The sequence shown here is derived from an EMBL/GenBank/DDBJ whole genome shotgun (WGS) entry which is preliminary data.</text>
</comment>